<feature type="transmembrane region" description="Helical" evidence="1">
    <location>
        <begin position="239"/>
        <end position="257"/>
    </location>
</feature>
<reference evidence="2 3" key="1">
    <citation type="journal article" date="2017" name="ISME J.">
        <title>Energy and carbon metabolisms in a deep terrestrial subsurface fluid microbial community.</title>
        <authorList>
            <person name="Momper L."/>
            <person name="Jungbluth S.P."/>
            <person name="Lee M.D."/>
            <person name="Amend J.P."/>
        </authorList>
    </citation>
    <scope>NUCLEOTIDE SEQUENCE [LARGE SCALE GENOMIC DNA]</scope>
    <source>
        <strain evidence="2">SURF_5</strain>
    </source>
</reference>
<organism evidence="2 3">
    <name type="scientific">Abyssobacteria bacterium (strain SURF_5)</name>
    <dbReference type="NCBI Taxonomy" id="2093360"/>
    <lineage>
        <taxon>Bacteria</taxon>
        <taxon>Pseudomonadati</taxon>
        <taxon>Candidatus Hydrogenedentota</taxon>
        <taxon>Candidatus Abyssobacteria</taxon>
    </lineage>
</organism>
<keyword evidence="1" id="KW-0812">Transmembrane</keyword>
<sequence>MKRKQKIYRRLPGNMFTQQRRFLEYSMHSLWLGADHVLDVRSRRFTEQYKRFYLKDIQALVISRTAGRRNKNLLLAASWACIFIATAYPYWIWKSPNMKPFFLFLGFEAALLLAFLVSILLNTFLGPTCKCRLYTAVQAEELPCLGRIRTARKAIAILKPLIESAQASLTETKEEIDVLPDQPVLVQASAHALPQDAPAERERETRHEDGQVHILLYGWLLLSAFSDFIEIFHKSISKNFLDMLLFLGLILVLIFAFRRQSHSDLPRSVKSITWLTLAVAVCSFFFGSIYGFIYMIQNMEAPPRSPLEFQLEGSIYDGYCIATGVAQSLLAVVGLILIFRHKMRNRVARYATAAVTATDKGL</sequence>
<feature type="transmembrane region" description="Helical" evidence="1">
    <location>
        <begin position="269"/>
        <end position="296"/>
    </location>
</feature>
<feature type="transmembrane region" description="Helical" evidence="1">
    <location>
        <begin position="73"/>
        <end position="91"/>
    </location>
</feature>
<keyword evidence="1" id="KW-0472">Membrane</keyword>
<feature type="transmembrane region" description="Helical" evidence="1">
    <location>
        <begin position="214"/>
        <end position="233"/>
    </location>
</feature>
<feature type="transmembrane region" description="Helical" evidence="1">
    <location>
        <begin position="316"/>
        <end position="339"/>
    </location>
</feature>
<accession>A0A3A4NZD6</accession>
<name>A0A3A4NZD6_ABYX5</name>
<dbReference type="AlphaFoldDB" id="A0A3A4NZD6"/>
<evidence type="ECO:0000313" key="2">
    <source>
        <dbReference type="EMBL" id="RJP24322.1"/>
    </source>
</evidence>
<feature type="transmembrane region" description="Helical" evidence="1">
    <location>
        <begin position="103"/>
        <end position="125"/>
    </location>
</feature>
<proteinExistence type="predicted"/>
<gene>
    <name evidence="2" type="ORF">C4520_04255</name>
</gene>
<evidence type="ECO:0000313" key="3">
    <source>
        <dbReference type="Proteomes" id="UP000265882"/>
    </source>
</evidence>
<keyword evidence="1" id="KW-1133">Transmembrane helix</keyword>
<evidence type="ECO:0000256" key="1">
    <source>
        <dbReference type="SAM" id="Phobius"/>
    </source>
</evidence>
<comment type="caution">
    <text evidence="2">The sequence shown here is derived from an EMBL/GenBank/DDBJ whole genome shotgun (WGS) entry which is preliminary data.</text>
</comment>
<dbReference type="EMBL" id="QZKU01000037">
    <property type="protein sequence ID" value="RJP24322.1"/>
    <property type="molecule type" value="Genomic_DNA"/>
</dbReference>
<dbReference type="Proteomes" id="UP000265882">
    <property type="component" value="Unassembled WGS sequence"/>
</dbReference>
<protein>
    <submittedName>
        <fullName evidence="2">Uncharacterized protein</fullName>
    </submittedName>
</protein>